<comment type="cofactor">
    <cofactor evidence="16">
        <name>Zn(2+)</name>
        <dbReference type="ChEBI" id="CHEBI:29105"/>
    </cofactor>
    <text evidence="16">Binds 1 zinc ion per subunit.</text>
</comment>
<dbReference type="Gene3D" id="1.10.730.10">
    <property type="entry name" value="Isoleucyl-tRNA Synthetase, Domain 1"/>
    <property type="match status" value="1"/>
</dbReference>
<evidence type="ECO:0000256" key="4">
    <source>
        <dbReference type="ARBA" id="ARBA00011738"/>
    </source>
</evidence>
<feature type="short sequence motif" description="'KMSKS' region" evidence="16">
    <location>
        <begin position="350"/>
        <end position="354"/>
    </location>
</feature>
<evidence type="ECO:0000256" key="14">
    <source>
        <dbReference type="ARBA" id="ARBA00023146"/>
    </source>
</evidence>
<protein>
    <recommendedName>
        <fullName evidence="16">Methionine--tRNA ligase</fullName>
        <ecNumber evidence="16">6.1.1.10</ecNumber>
    </recommendedName>
    <alternativeName>
        <fullName evidence="16">Methionyl-tRNA synthetase</fullName>
        <shortName evidence="16">MetRS</shortName>
    </alternativeName>
</protein>
<evidence type="ECO:0000256" key="10">
    <source>
        <dbReference type="ARBA" id="ARBA00022833"/>
    </source>
</evidence>
<dbReference type="PANTHER" id="PTHR45765">
    <property type="entry name" value="METHIONINE--TRNA LIGASE"/>
    <property type="match status" value="1"/>
</dbReference>
<dbReference type="Gene3D" id="2.40.50.140">
    <property type="entry name" value="Nucleic acid-binding proteins"/>
    <property type="match status" value="1"/>
</dbReference>
<sequence>MSAPISATASAAAPAQAGRRQILVTSALPYANGQIHIGHMVEYIQTDIWVRALRMHGHEVYYVGADDTHGTPVMLRAEKEGITPKALIDRVWTEHKRDFDSFGISFDNYYSTDAEENRILCEKIYGSLKEAGFIDARDIEQAYDPVKEMFLPDRFIKGECPKCGAKDQYGDNCEVCGSTYLPTELINPYSVVSGATPIKKTSTHYFFRLSDPRCEDFLRTWVSGLAQPEATNKMREWLGDKGDAKLADWDISRDAPYFGFEIPGAPGKYFYVWVDAPVGYYASFKKLADERGIDFDAWVAPDSKAEQYHFIGKDILYFHTLFWPAMLQFSGHRTPTNVFAHGFLTVDGAKMSKSRGTFITAQSVIDTGINPEWLRYYFAAKLNNTMEDIDLNLEDFQARVNSDLVGKYVNIASRAAGFLIKRFDGRVQDSAMHHPLVTQLRTAMPNLAALFESREYGRALRTTMELADAVNHYVDAAKPWDQAKDPANSVALHETCSVSLEAFRLLSLALKPVLPKLIESVEAFLGIAPLVWADAAKPLSSEQPINAYKHLTTRVDPLQIQALLAANRESLQPGQEGAAAASSAAQATKKAKSKEPEAEGVIAIDDFAKIDLRIAKIVDCKAVEGSDKLLQLTLDVGEDNTRNVFSGIKAAYQPQDLIGKLTVMVANLAPRKMKFGLSEGMVLAASAADEKAEPGLYILEPHSGAKPGMRVK</sequence>
<evidence type="ECO:0000256" key="11">
    <source>
        <dbReference type="ARBA" id="ARBA00022840"/>
    </source>
</evidence>
<dbReference type="GO" id="GO:0005524">
    <property type="term" value="F:ATP binding"/>
    <property type="evidence" value="ECO:0007669"/>
    <property type="project" value="UniProtKB-UniRule"/>
</dbReference>
<feature type="binding site" evidence="16">
    <location>
        <position position="163"/>
    </location>
    <ligand>
        <name>Zn(2+)</name>
        <dbReference type="ChEBI" id="CHEBI:29105"/>
    </ligand>
</feature>
<evidence type="ECO:0000256" key="9">
    <source>
        <dbReference type="ARBA" id="ARBA00022741"/>
    </source>
</evidence>
<dbReference type="EMBL" id="FCNW02000001">
    <property type="protein sequence ID" value="SAL10165.1"/>
    <property type="molecule type" value="Genomic_DNA"/>
</dbReference>
<dbReference type="InterPro" id="IPR041872">
    <property type="entry name" value="Anticodon_Met"/>
</dbReference>
<comment type="function">
    <text evidence="1 16">Is required not only for elongation of protein synthesis but also for the initiation of all mRNA translation through initiator tRNA(fMet) aminoacylation.</text>
</comment>
<dbReference type="CDD" id="cd07957">
    <property type="entry name" value="Anticodon_Ia_Met"/>
    <property type="match status" value="1"/>
</dbReference>
<evidence type="ECO:0000313" key="19">
    <source>
        <dbReference type="Proteomes" id="UP000054977"/>
    </source>
</evidence>
<dbReference type="InterPro" id="IPR002547">
    <property type="entry name" value="tRNA-bd_dom"/>
</dbReference>
<evidence type="ECO:0000313" key="18">
    <source>
        <dbReference type="EMBL" id="SAL10165.1"/>
    </source>
</evidence>
<dbReference type="Pfam" id="PF09334">
    <property type="entry name" value="tRNA-synt_1g"/>
    <property type="match status" value="1"/>
</dbReference>
<comment type="caution">
    <text evidence="18">The sequence shown here is derived from an EMBL/GenBank/DDBJ whole genome shotgun (WGS) entry which is preliminary data.</text>
</comment>
<dbReference type="GO" id="GO:0046872">
    <property type="term" value="F:metal ion binding"/>
    <property type="evidence" value="ECO:0007669"/>
    <property type="project" value="UniProtKB-KW"/>
</dbReference>
<evidence type="ECO:0000256" key="12">
    <source>
        <dbReference type="ARBA" id="ARBA00022884"/>
    </source>
</evidence>
<keyword evidence="9 16" id="KW-0547">Nucleotide-binding</keyword>
<dbReference type="InterPro" id="IPR023458">
    <property type="entry name" value="Met-tRNA_ligase_1"/>
</dbReference>
<dbReference type="InterPro" id="IPR029038">
    <property type="entry name" value="MetRS_Zn"/>
</dbReference>
<evidence type="ECO:0000256" key="16">
    <source>
        <dbReference type="HAMAP-Rule" id="MF_00098"/>
    </source>
</evidence>
<keyword evidence="10 16" id="KW-0862">Zinc</keyword>
<organism evidence="18 19">
    <name type="scientific">Caballeronia humi</name>
    <dbReference type="NCBI Taxonomy" id="326474"/>
    <lineage>
        <taxon>Bacteria</taxon>
        <taxon>Pseudomonadati</taxon>
        <taxon>Pseudomonadota</taxon>
        <taxon>Betaproteobacteria</taxon>
        <taxon>Burkholderiales</taxon>
        <taxon>Burkholderiaceae</taxon>
        <taxon>Caballeronia</taxon>
    </lineage>
</organism>
<comment type="subunit">
    <text evidence="4 16">Homodimer.</text>
</comment>
<dbReference type="SUPFAM" id="SSF47323">
    <property type="entry name" value="Anticodon-binding domain of a subclass of class I aminoacyl-tRNA synthetases"/>
    <property type="match status" value="1"/>
</dbReference>
<dbReference type="NCBIfam" id="NF001100">
    <property type="entry name" value="PRK00133.1"/>
    <property type="match status" value="1"/>
</dbReference>
<proteinExistence type="inferred from homology"/>
<gene>
    <name evidence="16" type="primary">metG</name>
    <name evidence="18" type="ORF">AWB65_00119</name>
</gene>
<dbReference type="PROSITE" id="PS00178">
    <property type="entry name" value="AA_TRNA_LIGASE_I"/>
    <property type="match status" value="1"/>
</dbReference>
<dbReference type="PRINTS" id="PR01041">
    <property type="entry name" value="TRNASYNTHMET"/>
</dbReference>
<dbReference type="GO" id="GO:0006431">
    <property type="term" value="P:methionyl-tRNA aminoacylation"/>
    <property type="evidence" value="ECO:0007669"/>
    <property type="project" value="UniProtKB-UniRule"/>
</dbReference>
<dbReference type="InterPro" id="IPR001412">
    <property type="entry name" value="aa-tRNA-synth_I_CS"/>
</dbReference>
<dbReference type="InterPro" id="IPR004495">
    <property type="entry name" value="Met-tRNA-synth_bsu_C"/>
</dbReference>
<evidence type="ECO:0000256" key="3">
    <source>
        <dbReference type="ARBA" id="ARBA00008258"/>
    </source>
</evidence>
<keyword evidence="14 16" id="KW-0030">Aminoacyl-tRNA synthetase</keyword>
<keyword evidence="7 16" id="KW-0436">Ligase</keyword>
<evidence type="ECO:0000256" key="1">
    <source>
        <dbReference type="ARBA" id="ARBA00003314"/>
    </source>
</evidence>
<dbReference type="EC" id="6.1.1.10" evidence="16"/>
<keyword evidence="6 16" id="KW-0820">tRNA-binding</keyword>
<dbReference type="SUPFAM" id="SSF52374">
    <property type="entry name" value="Nucleotidylyl transferase"/>
    <property type="match status" value="1"/>
</dbReference>
<feature type="binding site" evidence="16">
    <location>
        <position position="160"/>
    </location>
    <ligand>
        <name>Zn(2+)</name>
        <dbReference type="ChEBI" id="CHEBI:29105"/>
    </ligand>
</feature>
<dbReference type="Gene3D" id="2.20.28.20">
    <property type="entry name" value="Methionyl-tRNA synthetase, Zn-domain"/>
    <property type="match status" value="1"/>
</dbReference>
<dbReference type="FunFam" id="2.40.50.140:FF:000042">
    <property type="entry name" value="Methionine--tRNA ligase"/>
    <property type="match status" value="1"/>
</dbReference>
<dbReference type="InterPro" id="IPR009080">
    <property type="entry name" value="tRNAsynth_Ia_anticodon-bd"/>
</dbReference>
<evidence type="ECO:0000256" key="8">
    <source>
        <dbReference type="ARBA" id="ARBA00022723"/>
    </source>
</evidence>
<dbReference type="OrthoDB" id="9810191at2"/>
<comment type="catalytic activity">
    <reaction evidence="15 16">
        <text>tRNA(Met) + L-methionine + ATP = L-methionyl-tRNA(Met) + AMP + diphosphate</text>
        <dbReference type="Rhea" id="RHEA:13481"/>
        <dbReference type="Rhea" id="RHEA-COMP:9667"/>
        <dbReference type="Rhea" id="RHEA-COMP:9698"/>
        <dbReference type="ChEBI" id="CHEBI:30616"/>
        <dbReference type="ChEBI" id="CHEBI:33019"/>
        <dbReference type="ChEBI" id="CHEBI:57844"/>
        <dbReference type="ChEBI" id="CHEBI:78442"/>
        <dbReference type="ChEBI" id="CHEBI:78530"/>
        <dbReference type="ChEBI" id="CHEBI:456215"/>
        <dbReference type="EC" id="6.1.1.10"/>
    </reaction>
</comment>
<dbReference type="SUPFAM" id="SSF57770">
    <property type="entry name" value="Methionyl-tRNA synthetase (MetRS), Zn-domain"/>
    <property type="match status" value="1"/>
</dbReference>
<keyword evidence="19" id="KW-1185">Reference proteome</keyword>
<dbReference type="GO" id="GO:0004825">
    <property type="term" value="F:methionine-tRNA ligase activity"/>
    <property type="evidence" value="ECO:0007669"/>
    <property type="project" value="UniProtKB-UniRule"/>
</dbReference>
<dbReference type="SUPFAM" id="SSF50249">
    <property type="entry name" value="Nucleic acid-binding proteins"/>
    <property type="match status" value="1"/>
</dbReference>
<dbReference type="Proteomes" id="UP000054977">
    <property type="component" value="Unassembled WGS sequence"/>
</dbReference>
<dbReference type="PROSITE" id="PS50886">
    <property type="entry name" value="TRBD"/>
    <property type="match status" value="1"/>
</dbReference>
<evidence type="ECO:0000256" key="13">
    <source>
        <dbReference type="ARBA" id="ARBA00022917"/>
    </source>
</evidence>
<accession>A0A158ERJ4</accession>
<keyword evidence="13 16" id="KW-0648">Protein biosynthesis</keyword>
<feature type="short sequence motif" description="'HIGH' region" evidence="16">
    <location>
        <begin position="29"/>
        <end position="39"/>
    </location>
</feature>
<evidence type="ECO:0000256" key="15">
    <source>
        <dbReference type="ARBA" id="ARBA00047364"/>
    </source>
</evidence>
<keyword evidence="8 16" id="KW-0479">Metal-binding</keyword>
<dbReference type="STRING" id="326474.AWB65_00119"/>
<feature type="binding site" evidence="16">
    <location>
        <position position="353"/>
    </location>
    <ligand>
        <name>ATP</name>
        <dbReference type="ChEBI" id="CHEBI:30616"/>
    </ligand>
</feature>
<name>A0A158ERJ4_9BURK</name>
<dbReference type="RefSeq" id="WP_087665294.1">
    <property type="nucleotide sequence ID" value="NZ_FCNW02000001.1"/>
</dbReference>
<dbReference type="CDD" id="cd02800">
    <property type="entry name" value="tRNA_bind_EcMetRS_like"/>
    <property type="match status" value="1"/>
</dbReference>
<dbReference type="GO" id="GO:0000049">
    <property type="term" value="F:tRNA binding"/>
    <property type="evidence" value="ECO:0007669"/>
    <property type="project" value="UniProtKB-UniRule"/>
</dbReference>
<comment type="similarity">
    <text evidence="3 16">Belongs to the class-I aminoacyl-tRNA synthetase family. MetG type 1 subfamily.</text>
</comment>
<dbReference type="FunFam" id="2.20.28.20:FF:000001">
    <property type="entry name" value="Methionine--tRNA ligase"/>
    <property type="match status" value="1"/>
</dbReference>
<dbReference type="AlphaFoldDB" id="A0A158ERJ4"/>
<dbReference type="InterPro" id="IPR015413">
    <property type="entry name" value="Methionyl/Leucyl_tRNA_Synth"/>
</dbReference>
<comment type="subcellular location">
    <subcellularLocation>
        <location evidence="2 16">Cytoplasm</location>
    </subcellularLocation>
</comment>
<dbReference type="Pfam" id="PF01588">
    <property type="entry name" value="tRNA_bind"/>
    <property type="match status" value="1"/>
</dbReference>
<dbReference type="GO" id="GO:0005829">
    <property type="term" value="C:cytosol"/>
    <property type="evidence" value="ECO:0007669"/>
    <property type="project" value="TreeGrafter"/>
</dbReference>
<feature type="binding site" evidence="16">
    <location>
        <position position="176"/>
    </location>
    <ligand>
        <name>Zn(2+)</name>
        <dbReference type="ChEBI" id="CHEBI:29105"/>
    </ligand>
</feature>
<feature type="binding site" evidence="16">
    <location>
        <position position="173"/>
    </location>
    <ligand>
        <name>Zn(2+)</name>
        <dbReference type="ChEBI" id="CHEBI:29105"/>
    </ligand>
</feature>
<evidence type="ECO:0000256" key="6">
    <source>
        <dbReference type="ARBA" id="ARBA00022555"/>
    </source>
</evidence>
<evidence type="ECO:0000256" key="7">
    <source>
        <dbReference type="ARBA" id="ARBA00022598"/>
    </source>
</evidence>
<keyword evidence="12 16" id="KW-0694">RNA-binding</keyword>
<dbReference type="NCBIfam" id="TIGR00398">
    <property type="entry name" value="metG"/>
    <property type="match status" value="1"/>
</dbReference>
<dbReference type="Gene3D" id="3.40.50.620">
    <property type="entry name" value="HUPs"/>
    <property type="match status" value="1"/>
</dbReference>
<evidence type="ECO:0000256" key="2">
    <source>
        <dbReference type="ARBA" id="ARBA00004496"/>
    </source>
</evidence>
<keyword evidence="11 16" id="KW-0067">ATP-binding</keyword>
<dbReference type="NCBIfam" id="TIGR00399">
    <property type="entry name" value="metG_C_term"/>
    <property type="match status" value="1"/>
</dbReference>
<evidence type="ECO:0000256" key="5">
    <source>
        <dbReference type="ARBA" id="ARBA00022490"/>
    </source>
</evidence>
<keyword evidence="5 16" id="KW-0963">Cytoplasm</keyword>
<feature type="domain" description="TRNA-binding" evidence="17">
    <location>
        <begin position="606"/>
        <end position="712"/>
    </location>
</feature>
<dbReference type="InterPro" id="IPR012340">
    <property type="entry name" value="NA-bd_OB-fold"/>
</dbReference>
<dbReference type="InterPro" id="IPR014758">
    <property type="entry name" value="Met-tRNA_synth"/>
</dbReference>
<dbReference type="InterPro" id="IPR033911">
    <property type="entry name" value="MetRS_core"/>
</dbReference>
<evidence type="ECO:0000259" key="17">
    <source>
        <dbReference type="PROSITE" id="PS50886"/>
    </source>
</evidence>
<dbReference type="CDD" id="cd00814">
    <property type="entry name" value="MetRS_core"/>
    <property type="match status" value="1"/>
</dbReference>
<reference evidence="18" key="1">
    <citation type="submission" date="2016-01" db="EMBL/GenBank/DDBJ databases">
        <authorList>
            <person name="Peeters C."/>
        </authorList>
    </citation>
    <scope>NUCLEOTIDE SEQUENCE [LARGE SCALE GENOMIC DNA]</scope>
    <source>
        <strain evidence="18">LMG 22934</strain>
    </source>
</reference>
<dbReference type="PANTHER" id="PTHR45765:SF1">
    <property type="entry name" value="METHIONINE--TRNA LIGASE, CYTOPLASMIC"/>
    <property type="match status" value="1"/>
</dbReference>
<dbReference type="HAMAP" id="MF_00098">
    <property type="entry name" value="Met_tRNA_synth_type1"/>
    <property type="match status" value="1"/>
</dbReference>
<dbReference type="InterPro" id="IPR014729">
    <property type="entry name" value="Rossmann-like_a/b/a_fold"/>
</dbReference>